<dbReference type="AlphaFoldDB" id="A0A803PY29"/>
<dbReference type="GO" id="GO:0005524">
    <property type="term" value="F:ATP binding"/>
    <property type="evidence" value="ECO:0007669"/>
    <property type="project" value="UniProtKB-KW"/>
</dbReference>
<dbReference type="EMBL" id="UZAU01000557">
    <property type="status" value="NOT_ANNOTATED_CDS"/>
    <property type="molecule type" value="Genomic_DNA"/>
</dbReference>
<keyword evidence="2" id="KW-0067">ATP-binding</keyword>
<keyword evidence="4" id="KW-1185">Reference proteome</keyword>
<name>A0A803PY29_CANSA</name>
<dbReference type="SUPFAM" id="SSF56112">
    <property type="entry name" value="Protein kinase-like (PK-like)"/>
    <property type="match status" value="1"/>
</dbReference>
<evidence type="ECO:0008006" key="5">
    <source>
        <dbReference type="Google" id="ProtNLM"/>
    </source>
</evidence>
<dbReference type="GO" id="GO:0005886">
    <property type="term" value="C:plasma membrane"/>
    <property type="evidence" value="ECO:0007669"/>
    <property type="project" value="TreeGrafter"/>
</dbReference>
<organism evidence="3 4">
    <name type="scientific">Cannabis sativa</name>
    <name type="common">Hemp</name>
    <name type="synonym">Marijuana</name>
    <dbReference type="NCBI Taxonomy" id="3483"/>
    <lineage>
        <taxon>Eukaryota</taxon>
        <taxon>Viridiplantae</taxon>
        <taxon>Streptophyta</taxon>
        <taxon>Embryophyta</taxon>
        <taxon>Tracheophyta</taxon>
        <taxon>Spermatophyta</taxon>
        <taxon>Magnoliopsida</taxon>
        <taxon>eudicotyledons</taxon>
        <taxon>Gunneridae</taxon>
        <taxon>Pentapetalae</taxon>
        <taxon>rosids</taxon>
        <taxon>fabids</taxon>
        <taxon>Rosales</taxon>
        <taxon>Cannabaceae</taxon>
        <taxon>Cannabis</taxon>
    </lineage>
</organism>
<protein>
    <recommendedName>
        <fullName evidence="5">Protein kinase domain-containing protein</fullName>
    </recommendedName>
</protein>
<dbReference type="PANTHER" id="PTHR27001:SF20">
    <property type="entry name" value="PROTEIN KINASE SUPERFAMILY PROTEIN"/>
    <property type="match status" value="1"/>
</dbReference>
<evidence type="ECO:0000313" key="4">
    <source>
        <dbReference type="Proteomes" id="UP000596661"/>
    </source>
</evidence>
<dbReference type="FunFam" id="1.10.510.10:FF:001207">
    <property type="entry name" value="probable receptor-like protein kinase At1g49730"/>
    <property type="match status" value="1"/>
</dbReference>
<reference evidence="3" key="1">
    <citation type="submission" date="2018-11" db="EMBL/GenBank/DDBJ databases">
        <authorList>
            <person name="Grassa J C."/>
        </authorList>
    </citation>
    <scope>NUCLEOTIDE SEQUENCE [LARGE SCALE GENOMIC DNA]</scope>
</reference>
<sequence>MWYQSRLVFSAFLAPGDLKLSSPAKFKRSVRVLEQSIDYHSTSYDGLCDLKLSPPGKFKSDSRYVSPQTSSKSRLTLTTTVITNTIRTLKIEEAARMAALTAAKHLILDLKLHYMTLHRGQETPLNWRTRLQIATGVVAALEYLLLFNDPPIYHVSINSSNIMLDENFNAKLSDIGIVTSTGDNETVPHTSCSKDSMDQECSNIIYQLGVLILELVTGQSSDNGDADLVQWIQESRFRNSIHNMIDPDLGNTYDNRELRSLLAVAKLCIVSREKPTFSVLQIFRYFQKKVEIPQ</sequence>
<dbReference type="InterPro" id="IPR011009">
    <property type="entry name" value="Kinase-like_dom_sf"/>
</dbReference>
<dbReference type="PANTHER" id="PTHR27001">
    <property type="entry name" value="OS01G0253100 PROTEIN"/>
    <property type="match status" value="1"/>
</dbReference>
<dbReference type="Proteomes" id="UP000596661">
    <property type="component" value="Chromosome 6"/>
</dbReference>
<dbReference type="Gene3D" id="1.10.510.10">
    <property type="entry name" value="Transferase(Phosphotransferase) domain 1"/>
    <property type="match status" value="1"/>
</dbReference>
<evidence type="ECO:0000256" key="1">
    <source>
        <dbReference type="ARBA" id="ARBA00022741"/>
    </source>
</evidence>
<dbReference type="Gramene" id="evm.model.06.358">
    <property type="protein sequence ID" value="cds.evm.model.06.358"/>
    <property type="gene ID" value="evm.TU.06.358"/>
</dbReference>
<reference evidence="3" key="2">
    <citation type="submission" date="2021-03" db="UniProtKB">
        <authorList>
            <consortium name="EnsemblPlants"/>
        </authorList>
    </citation>
    <scope>IDENTIFICATION</scope>
</reference>
<accession>A0A803PY29</accession>
<proteinExistence type="predicted"/>
<dbReference type="EnsemblPlants" id="evm.model.06.358">
    <property type="protein sequence ID" value="cds.evm.model.06.358"/>
    <property type="gene ID" value="evm.TU.06.358"/>
</dbReference>
<keyword evidence="1" id="KW-0547">Nucleotide-binding</keyword>
<evidence type="ECO:0000256" key="2">
    <source>
        <dbReference type="ARBA" id="ARBA00022840"/>
    </source>
</evidence>
<evidence type="ECO:0000313" key="3">
    <source>
        <dbReference type="EnsemblPlants" id="cds.evm.model.06.358"/>
    </source>
</evidence>